<dbReference type="GO" id="GO:0016020">
    <property type="term" value="C:membrane"/>
    <property type="evidence" value="ECO:0007669"/>
    <property type="project" value="InterPro"/>
</dbReference>
<dbReference type="RefSeq" id="WP_074759040.1">
    <property type="nucleotide sequence ID" value="NZ_FOGJ01000048.1"/>
</dbReference>
<evidence type="ECO:0000313" key="3">
    <source>
        <dbReference type="Proteomes" id="UP000182584"/>
    </source>
</evidence>
<accession>A0A1H9X9J4</accession>
<proteinExistence type="predicted"/>
<sequence>MSNSYAEKKYTYKVSVVTAVYNVQKYVAEMIESIIAQTIGIRNIQLILVDDGSTDDSGSICDSYARKYPNNIFVFHKRNGGVSSARNYGIDHVDGKYVNFCDADDKLKSDALEKMYAYIEEKSDIIDLVSIPLIFFGAKEGEHPLNYKFEKTGIIDLKERYDCIQLHTNSVLVKTEKIIKFDEQLSFAEDAKYINNILLEKMQYGVISDTCCYYRKREDGSSALDTGRNKKEYYIPYMERFIFDLIRKSQKQMDIVPKFVQYICLYDLNWRFGIHPCVQPGVINEDEKIKYIELIKEALRYIETEVVLKSDILDCYKWAIVSLNEGKSTDEAAYKSLHDQITQAEDSTTGHLELYSVYFDFINFYENSIVLEGYVKSPLDTDKLQLYCTFDENITKNYAQLHVRKDKCDYFLDEVLIYSTQFEATIPFSTESIRNLTLYLEIKGQVLRLEKCYFNKFFPLSHELNNSYLYKNGILFTWNTNGFEIKKKVHKIKALQKEIRLLAELASDNDVMVKRAAISRTIYHFLKLFKRKKIWIIGDRTTRADDNGEAFFKYMNECKKNHSIKIYFMLNKTSPDYVRVSRIGKVLDFNTNKYKIMTLLCDLFVSSQGDDWVFNRFYSMAYAYKDIMYRQKFVFLQHGIIKDDLSRWLNRYNKNISLFITSTLREYNSILEYDYGYSEKQVKLTGLPRYDSLYDDSNNRKIITVMPTWRAYLVNGFDAKTDSRALNSGFVDSTYCAMYRSLFTNYRLKKSLRDNGYVLQFMFHPTMPRECMDYLNISEDMKVLPSNARYCDIFARSNLVITDYSSTVFDFAFLNKPVLYYQADKDEFFSGKHSYDKGYFDYERDGFGEVTYDVEQLVDLVIDYIEHGCMIKEKYRKRIEETFYYHDTNNCIRVYEQIQNLILEE</sequence>
<organism evidence="2 3">
    <name type="scientific">Butyrivibrio fibrisolvens</name>
    <dbReference type="NCBI Taxonomy" id="831"/>
    <lineage>
        <taxon>Bacteria</taxon>
        <taxon>Bacillati</taxon>
        <taxon>Bacillota</taxon>
        <taxon>Clostridia</taxon>
        <taxon>Lachnospirales</taxon>
        <taxon>Lachnospiraceae</taxon>
        <taxon>Butyrivibrio</taxon>
    </lineage>
</organism>
<evidence type="ECO:0000313" key="2">
    <source>
        <dbReference type="EMBL" id="SES42333.1"/>
    </source>
</evidence>
<dbReference type="Pfam" id="PF00535">
    <property type="entry name" value="Glycos_transf_2"/>
    <property type="match status" value="1"/>
</dbReference>
<dbReference type="PANTHER" id="PTHR22916">
    <property type="entry name" value="GLYCOSYLTRANSFERASE"/>
    <property type="match status" value="1"/>
</dbReference>
<dbReference type="InterPro" id="IPR029044">
    <property type="entry name" value="Nucleotide-diphossugar_trans"/>
</dbReference>
<dbReference type="SUPFAM" id="SSF53448">
    <property type="entry name" value="Nucleotide-diphospho-sugar transferases"/>
    <property type="match status" value="1"/>
</dbReference>
<dbReference type="Gene3D" id="3.90.550.10">
    <property type="entry name" value="Spore Coat Polysaccharide Biosynthesis Protein SpsA, Chain A"/>
    <property type="match status" value="1"/>
</dbReference>
<dbReference type="Proteomes" id="UP000182584">
    <property type="component" value="Unassembled WGS sequence"/>
</dbReference>
<protein>
    <submittedName>
        <fullName evidence="2">CDP-glycerol glycerophosphotransferase, TagB/SpsB family</fullName>
    </submittedName>
</protein>
<dbReference type="GO" id="GO:0016758">
    <property type="term" value="F:hexosyltransferase activity"/>
    <property type="evidence" value="ECO:0007669"/>
    <property type="project" value="UniProtKB-ARBA"/>
</dbReference>
<dbReference type="CDD" id="cd00761">
    <property type="entry name" value="Glyco_tranf_GTA_type"/>
    <property type="match status" value="1"/>
</dbReference>
<name>A0A1H9X9J4_BUTFI</name>
<dbReference type="InterPro" id="IPR001173">
    <property type="entry name" value="Glyco_trans_2-like"/>
</dbReference>
<dbReference type="EMBL" id="FOGJ01000048">
    <property type="protein sequence ID" value="SES42333.1"/>
    <property type="molecule type" value="Genomic_DNA"/>
</dbReference>
<dbReference type="OrthoDB" id="9807097at2"/>
<feature type="domain" description="Glycosyltransferase 2-like" evidence="1">
    <location>
        <begin position="15"/>
        <end position="152"/>
    </location>
</feature>
<dbReference type="PANTHER" id="PTHR22916:SF3">
    <property type="entry name" value="UDP-GLCNAC:BETAGAL BETA-1,3-N-ACETYLGLUCOSAMINYLTRANSFERASE-LIKE PROTEIN 1"/>
    <property type="match status" value="1"/>
</dbReference>
<dbReference type="Pfam" id="PF04464">
    <property type="entry name" value="Glyphos_transf"/>
    <property type="match status" value="1"/>
</dbReference>
<evidence type="ECO:0000259" key="1">
    <source>
        <dbReference type="Pfam" id="PF00535"/>
    </source>
</evidence>
<reference evidence="2 3" key="1">
    <citation type="submission" date="2016-10" db="EMBL/GenBank/DDBJ databases">
        <authorList>
            <person name="de Groot N.N."/>
        </authorList>
    </citation>
    <scope>NUCLEOTIDE SEQUENCE [LARGE SCALE GENOMIC DNA]</scope>
    <source>
        <strain evidence="2 3">AR40</strain>
    </source>
</reference>
<dbReference type="AlphaFoldDB" id="A0A1H9X9J4"/>
<dbReference type="SUPFAM" id="SSF53756">
    <property type="entry name" value="UDP-Glycosyltransferase/glycogen phosphorylase"/>
    <property type="match status" value="1"/>
</dbReference>
<dbReference type="Gene3D" id="3.40.50.12580">
    <property type="match status" value="1"/>
</dbReference>
<dbReference type="GO" id="GO:0047355">
    <property type="term" value="F:CDP-glycerol glycerophosphotransferase activity"/>
    <property type="evidence" value="ECO:0007669"/>
    <property type="project" value="InterPro"/>
</dbReference>
<dbReference type="InterPro" id="IPR007554">
    <property type="entry name" value="Glycerophosphate_synth"/>
</dbReference>
<gene>
    <name evidence="2" type="ORF">SAMN04487884_1485</name>
</gene>
<dbReference type="InterPro" id="IPR043148">
    <property type="entry name" value="TagF_C"/>
</dbReference>
<keyword evidence="2" id="KW-0808">Transferase</keyword>